<evidence type="ECO:0000256" key="2">
    <source>
        <dbReference type="ARBA" id="ARBA00022679"/>
    </source>
</evidence>
<gene>
    <name evidence="3" type="ORF">CPIN18021_1397</name>
</gene>
<dbReference type="RefSeq" id="WP_078424714.1">
    <property type="nucleotide sequence ID" value="NZ_CP017258.1"/>
</dbReference>
<proteinExistence type="predicted"/>
<dbReference type="GO" id="GO:0008713">
    <property type="term" value="F:ADP-heptose-lipopolysaccharide heptosyltransferase activity"/>
    <property type="evidence" value="ECO:0007669"/>
    <property type="project" value="TreeGrafter"/>
</dbReference>
<dbReference type="PANTHER" id="PTHR30160:SF7">
    <property type="entry name" value="ADP-HEPTOSE--LPS HEPTOSYLTRANSFERASE 2"/>
    <property type="match status" value="1"/>
</dbReference>
<dbReference type="CDD" id="cd03789">
    <property type="entry name" value="GT9_LPS_heptosyltransferase"/>
    <property type="match status" value="1"/>
</dbReference>
<keyword evidence="2 3" id="KW-0808">Transferase</keyword>
<dbReference type="InterPro" id="IPR002201">
    <property type="entry name" value="Glyco_trans_9"/>
</dbReference>
<dbReference type="GO" id="GO:0005829">
    <property type="term" value="C:cytosol"/>
    <property type="evidence" value="ECO:0007669"/>
    <property type="project" value="TreeGrafter"/>
</dbReference>
<evidence type="ECO:0000256" key="1">
    <source>
        <dbReference type="ARBA" id="ARBA00022676"/>
    </source>
</evidence>
<evidence type="ECO:0000313" key="3">
    <source>
        <dbReference type="EMBL" id="AQW88190.1"/>
    </source>
</evidence>
<protein>
    <submittedName>
        <fullName evidence="3">Glycosyltransferase, family 9</fullName>
    </submittedName>
</protein>
<reference evidence="4" key="1">
    <citation type="submission" date="2016-09" db="EMBL/GenBank/DDBJ databases">
        <title>Comparative genomics of the Campylobacter concisus group.</title>
        <authorList>
            <person name="Miller W.G."/>
            <person name="Yee E."/>
            <person name="Chapman M.H."/>
            <person name="Huynh S."/>
            <person name="Bono J.L."/>
            <person name="On S.L.W."/>
            <person name="StLeger J."/>
            <person name="Foster G."/>
            <person name="Parker C.T."/>
        </authorList>
    </citation>
    <scope>NUCLEOTIDE SEQUENCE [LARGE SCALE GENOMIC DNA]</scope>
    <source>
        <strain evidence="4">RM18021</strain>
    </source>
</reference>
<dbReference type="EMBL" id="CP017258">
    <property type="protein sequence ID" value="AQW88190.1"/>
    <property type="molecule type" value="Genomic_DNA"/>
</dbReference>
<dbReference type="InterPro" id="IPR051199">
    <property type="entry name" value="LPS_LOS_Heptosyltrfase"/>
</dbReference>
<organism evidence="3 4">
    <name type="scientific">Campylobacter pinnipediorum subsp. caledonicus</name>
    <dbReference type="NCBI Taxonomy" id="1874362"/>
    <lineage>
        <taxon>Bacteria</taxon>
        <taxon>Pseudomonadati</taxon>
        <taxon>Campylobacterota</taxon>
        <taxon>Epsilonproteobacteria</taxon>
        <taxon>Campylobacterales</taxon>
        <taxon>Campylobacteraceae</taxon>
        <taxon>Campylobacter</taxon>
    </lineage>
</organism>
<dbReference type="Pfam" id="PF01075">
    <property type="entry name" value="Glyco_transf_9"/>
    <property type="match status" value="1"/>
</dbReference>
<dbReference type="PANTHER" id="PTHR30160">
    <property type="entry name" value="TETRAACYLDISACCHARIDE 4'-KINASE-RELATED"/>
    <property type="match status" value="1"/>
</dbReference>
<keyword evidence="4" id="KW-1185">Reference proteome</keyword>
<name>A0A1S6U911_9BACT</name>
<dbReference type="Proteomes" id="UP000190868">
    <property type="component" value="Chromosome"/>
</dbReference>
<sequence>MKLSERLLKFILKNKSVVKTDLVKEPFKTVCFFSNTAIGDTLFSTPVFRVFKQHYPDVKTIALLNPKNAKLFENDPNLDEIVLYNGRWKSFLKIRNILKSKNIDIAFLLHSNEPQATPLAFLSGVKYIFKLPNDRNYFNFLNSNKPTPYPENTHVVLSRLQQLEFIGIKSTDTRMQLFLNENDRNIARTILKRKHGQKIIGFQICASTNSRMWTIERWCELANLILKNNNTRIVLTGSPQEKVLTNILEEKINNNRVLNIAGKFNLSEAAAIIGELDALVTLDTGPLHIAAALRTPIIALFGVTNPYLLMPNFDTDLHKFIKVDFIADETYSKHKDYSYLMEKITANNVYIKLQEVINAL</sequence>
<evidence type="ECO:0000313" key="4">
    <source>
        <dbReference type="Proteomes" id="UP000190868"/>
    </source>
</evidence>
<dbReference type="SUPFAM" id="SSF53756">
    <property type="entry name" value="UDP-Glycosyltransferase/glycogen phosphorylase"/>
    <property type="match status" value="1"/>
</dbReference>
<dbReference type="GO" id="GO:0009244">
    <property type="term" value="P:lipopolysaccharide core region biosynthetic process"/>
    <property type="evidence" value="ECO:0007669"/>
    <property type="project" value="TreeGrafter"/>
</dbReference>
<dbReference type="AlphaFoldDB" id="A0A1S6U911"/>
<dbReference type="Gene3D" id="3.40.50.2000">
    <property type="entry name" value="Glycogen Phosphorylase B"/>
    <property type="match status" value="2"/>
</dbReference>
<keyword evidence="1" id="KW-0328">Glycosyltransferase</keyword>
<accession>A0A1S6U911</accession>